<protein>
    <recommendedName>
        <fullName evidence="1">N,N-dimethylformamidase beta subunit-like C-terminal domain-containing protein</fullName>
    </recommendedName>
</protein>
<organism evidence="2 3">
    <name type="scientific">Embleya hyalina</name>
    <dbReference type="NCBI Taxonomy" id="516124"/>
    <lineage>
        <taxon>Bacteria</taxon>
        <taxon>Bacillati</taxon>
        <taxon>Actinomycetota</taxon>
        <taxon>Actinomycetes</taxon>
        <taxon>Kitasatosporales</taxon>
        <taxon>Streptomycetaceae</taxon>
        <taxon>Embleya</taxon>
    </lineage>
</organism>
<gene>
    <name evidence="2" type="ORF">EHYA_08212</name>
</gene>
<feature type="domain" description="N,N-dimethylformamidase beta subunit-like C-terminal" evidence="1">
    <location>
        <begin position="54"/>
        <end position="393"/>
    </location>
</feature>
<evidence type="ECO:0000313" key="3">
    <source>
        <dbReference type="Proteomes" id="UP000286931"/>
    </source>
</evidence>
<dbReference type="RefSeq" id="WP_174861509.1">
    <property type="nucleotide sequence ID" value="NZ_BIFH01000040.1"/>
</dbReference>
<dbReference type="Proteomes" id="UP000286931">
    <property type="component" value="Unassembled WGS sequence"/>
</dbReference>
<evidence type="ECO:0000313" key="2">
    <source>
        <dbReference type="EMBL" id="GCE00486.1"/>
    </source>
</evidence>
<name>A0A401Z139_9ACTN</name>
<reference evidence="2 3" key="1">
    <citation type="submission" date="2018-12" db="EMBL/GenBank/DDBJ databases">
        <title>Draft genome sequence of Embleya hyalina NBRC 13850T.</title>
        <authorList>
            <person name="Komaki H."/>
            <person name="Hosoyama A."/>
            <person name="Kimura A."/>
            <person name="Ichikawa N."/>
            <person name="Tamura T."/>
        </authorList>
    </citation>
    <scope>NUCLEOTIDE SEQUENCE [LARGE SCALE GENOMIC DNA]</scope>
    <source>
        <strain evidence="2 3">NBRC 13850</strain>
    </source>
</reference>
<dbReference type="InterPro" id="IPR046540">
    <property type="entry name" value="DMFA2_C"/>
</dbReference>
<evidence type="ECO:0000259" key="1">
    <source>
        <dbReference type="Pfam" id="PF20254"/>
    </source>
</evidence>
<comment type="caution">
    <text evidence="2">The sequence shown here is derived from an EMBL/GenBank/DDBJ whole genome shotgun (WGS) entry which is preliminary data.</text>
</comment>
<sequence>MSVLAYAGATSVTAGDRLRFHLASTDGGPVRGEVTIIDATTDHVLARSRVIGEHWELPVPSDWPSSLYRAVFDDGTPLAGDEPLDHEAWFVVRAARPGAAAPILVSVPFATWQAYNRSGVPGLGLYYAEQPDRAARVAFDRPGGGPPPERWEEGLQRWLRATCRPVEFCSGLDLHGGDELLAHYRLLVINGHDEYWSREQRDSVEGFVRRGGNLAIFAGNTAWWQMRLEDDGRTMVCHRDAVADPMAAIDPERVTVEWSSAPVHRPENTMTGLSFRRGAGAWGEGMKVIREEAYIARFTDHWVFAGTGLADGDKFAQGALGYETDAAELDWSTGVPRTTGRDGTPPSFVVLATADLRHWARYGQGGDAVMGTFRLGAGTVFNAGTINWGSALADPVVDRVTRNVLDRLGAATRPQWEVIGPAADIHALTACEDVLFAVDTEGALICRDTGGQNLPWRTIGAAPTVRALAAAREAAGPLPLEVYAVGGHDRLLRRPPVTRAAPWTPVARLPEGTLALALCDGGVFAVDAADTLHHVYATELPADPEAPAPWRVLGPAGGTIALAAMNGRLYAADGAGRLCTRLPIVGPAAFVPLPGESAPADACRTLAGHAGSLIVTAPGSRIHRRSAVPPPTRG</sequence>
<dbReference type="Pfam" id="PF20254">
    <property type="entry name" value="DMFA2_C"/>
    <property type="match status" value="1"/>
</dbReference>
<dbReference type="AlphaFoldDB" id="A0A401Z139"/>
<accession>A0A401Z139</accession>
<keyword evidence="3" id="KW-1185">Reference proteome</keyword>
<dbReference type="EMBL" id="BIFH01000040">
    <property type="protein sequence ID" value="GCE00486.1"/>
    <property type="molecule type" value="Genomic_DNA"/>
</dbReference>
<proteinExistence type="predicted"/>